<dbReference type="EMBL" id="BKCJ010002655">
    <property type="protein sequence ID" value="GEU50036.1"/>
    <property type="molecule type" value="Genomic_DNA"/>
</dbReference>
<protein>
    <submittedName>
        <fullName evidence="2">Uncharacterized protein</fullName>
    </submittedName>
</protein>
<name>A0A6L2KL13_TANCI</name>
<evidence type="ECO:0000256" key="1">
    <source>
        <dbReference type="SAM" id="MobiDB-lite"/>
    </source>
</evidence>
<feature type="compositionally biased region" description="Low complexity" evidence="1">
    <location>
        <begin position="11"/>
        <end position="21"/>
    </location>
</feature>
<evidence type="ECO:0000313" key="2">
    <source>
        <dbReference type="EMBL" id="GEU50036.1"/>
    </source>
</evidence>
<accession>A0A6L2KL13</accession>
<gene>
    <name evidence="2" type="ORF">Tci_022014</name>
</gene>
<proteinExistence type="predicted"/>
<feature type="region of interest" description="Disordered" evidence="1">
    <location>
        <begin position="1"/>
        <end position="23"/>
    </location>
</feature>
<organism evidence="2">
    <name type="scientific">Tanacetum cinerariifolium</name>
    <name type="common">Dalmatian daisy</name>
    <name type="synonym">Chrysanthemum cinerariifolium</name>
    <dbReference type="NCBI Taxonomy" id="118510"/>
    <lineage>
        <taxon>Eukaryota</taxon>
        <taxon>Viridiplantae</taxon>
        <taxon>Streptophyta</taxon>
        <taxon>Embryophyta</taxon>
        <taxon>Tracheophyta</taxon>
        <taxon>Spermatophyta</taxon>
        <taxon>Magnoliopsida</taxon>
        <taxon>eudicotyledons</taxon>
        <taxon>Gunneridae</taxon>
        <taxon>Pentapetalae</taxon>
        <taxon>asterids</taxon>
        <taxon>campanulids</taxon>
        <taxon>Asterales</taxon>
        <taxon>Asteraceae</taxon>
        <taxon>Asteroideae</taxon>
        <taxon>Anthemideae</taxon>
        <taxon>Anthemidinae</taxon>
        <taxon>Tanacetum</taxon>
    </lineage>
</organism>
<sequence>MPQKKRTFRRSNGSNNNESSGALDPAVYKLEGDARRWWKTLKDAEGEGFVEALAWRDFWKYFISTIVLMLIGIHSFEKVSNVANAVKNLEMEPADYIASRCEYNRKKGREDHYEASDRHGKIHLGHNHNPDDRYGKIMYNVTHEVIWCTSHQNKNSNGGGNNQCTNGQVFAMIAHQAATSPDSVIFSSFAQRVGLSSSIQDPPMSITTLMRTSVTITTIYHDFPTAIEDIL</sequence>
<dbReference type="AlphaFoldDB" id="A0A6L2KL13"/>
<comment type="caution">
    <text evidence="2">The sequence shown here is derived from an EMBL/GenBank/DDBJ whole genome shotgun (WGS) entry which is preliminary data.</text>
</comment>
<reference evidence="2" key="1">
    <citation type="journal article" date="2019" name="Sci. Rep.">
        <title>Draft genome of Tanacetum cinerariifolium, the natural source of mosquito coil.</title>
        <authorList>
            <person name="Yamashiro T."/>
            <person name="Shiraishi A."/>
            <person name="Satake H."/>
            <person name="Nakayama K."/>
        </authorList>
    </citation>
    <scope>NUCLEOTIDE SEQUENCE</scope>
</reference>